<accession>A0A2K3L784</accession>
<protein>
    <submittedName>
        <fullName evidence="1">HAT family dimerization domain containing protein</fullName>
    </submittedName>
</protein>
<evidence type="ECO:0000313" key="1">
    <source>
        <dbReference type="EMBL" id="PNX74392.1"/>
    </source>
</evidence>
<sequence>MTRLAEERDKATPANLFKKGGVSTQATINSIFKKNLREEACLEIASFFYNNAIAFNVAKSDELQRMLEMVARHGLGFKPPTLLS</sequence>
<dbReference type="AlphaFoldDB" id="A0A2K3L784"/>
<gene>
    <name evidence="1" type="ORF">L195_g030311</name>
</gene>
<organism evidence="1 2">
    <name type="scientific">Trifolium pratense</name>
    <name type="common">Red clover</name>
    <dbReference type="NCBI Taxonomy" id="57577"/>
    <lineage>
        <taxon>Eukaryota</taxon>
        <taxon>Viridiplantae</taxon>
        <taxon>Streptophyta</taxon>
        <taxon>Embryophyta</taxon>
        <taxon>Tracheophyta</taxon>
        <taxon>Spermatophyta</taxon>
        <taxon>Magnoliopsida</taxon>
        <taxon>eudicotyledons</taxon>
        <taxon>Gunneridae</taxon>
        <taxon>Pentapetalae</taxon>
        <taxon>rosids</taxon>
        <taxon>fabids</taxon>
        <taxon>Fabales</taxon>
        <taxon>Fabaceae</taxon>
        <taxon>Papilionoideae</taxon>
        <taxon>50 kb inversion clade</taxon>
        <taxon>NPAAA clade</taxon>
        <taxon>Hologalegina</taxon>
        <taxon>IRL clade</taxon>
        <taxon>Trifolieae</taxon>
        <taxon>Trifolium</taxon>
    </lineage>
</organism>
<reference evidence="1 2" key="1">
    <citation type="journal article" date="2014" name="Am. J. Bot.">
        <title>Genome assembly and annotation for red clover (Trifolium pratense; Fabaceae).</title>
        <authorList>
            <person name="Istvanek J."/>
            <person name="Jaros M."/>
            <person name="Krenek A."/>
            <person name="Repkova J."/>
        </authorList>
    </citation>
    <scope>NUCLEOTIDE SEQUENCE [LARGE SCALE GENOMIC DNA]</scope>
    <source>
        <strain evidence="2">cv. Tatra</strain>
        <tissue evidence="1">Young leaves</tissue>
    </source>
</reference>
<comment type="caution">
    <text evidence="1">The sequence shown here is derived from an EMBL/GenBank/DDBJ whole genome shotgun (WGS) entry which is preliminary data.</text>
</comment>
<proteinExistence type="predicted"/>
<reference evidence="1 2" key="2">
    <citation type="journal article" date="2017" name="Front. Plant Sci.">
        <title>Gene Classification and Mining of Molecular Markers Useful in Red Clover (Trifolium pratense) Breeding.</title>
        <authorList>
            <person name="Istvanek J."/>
            <person name="Dluhosova J."/>
            <person name="Dluhos P."/>
            <person name="Patkova L."/>
            <person name="Nedelnik J."/>
            <person name="Repkova J."/>
        </authorList>
    </citation>
    <scope>NUCLEOTIDE SEQUENCE [LARGE SCALE GENOMIC DNA]</scope>
    <source>
        <strain evidence="2">cv. Tatra</strain>
        <tissue evidence="1">Young leaves</tissue>
    </source>
</reference>
<dbReference type="Proteomes" id="UP000236291">
    <property type="component" value="Unassembled WGS sequence"/>
</dbReference>
<evidence type="ECO:0000313" key="2">
    <source>
        <dbReference type="Proteomes" id="UP000236291"/>
    </source>
</evidence>
<dbReference type="EMBL" id="ASHM01027449">
    <property type="protein sequence ID" value="PNX74392.1"/>
    <property type="molecule type" value="Genomic_DNA"/>
</dbReference>
<name>A0A2K3L784_TRIPR</name>